<dbReference type="AlphaFoldDB" id="A0A2T5G5Z6"/>
<comment type="caution">
    <text evidence="1">The sequence shown here is derived from an EMBL/GenBank/DDBJ whole genome shotgun (WGS) entry which is preliminary data.</text>
</comment>
<protein>
    <submittedName>
        <fullName evidence="1">Uncharacterized protein</fullName>
    </submittedName>
</protein>
<evidence type="ECO:0000313" key="2">
    <source>
        <dbReference type="Proteomes" id="UP000244016"/>
    </source>
</evidence>
<reference evidence="1 2" key="1">
    <citation type="submission" date="2017-08" db="EMBL/GenBank/DDBJ databases">
        <title>Burning lignite coal seam in the remote Altai Mountains harbors a hydrogen-driven thermophilic microbial community.</title>
        <authorList>
            <person name="Kadnikov V.V."/>
            <person name="Mardanov A.V."/>
            <person name="Ivasenko D."/>
            <person name="Beletsky A.V."/>
            <person name="Karnachuk O.V."/>
            <person name="Ravin N.V."/>
        </authorList>
    </citation>
    <scope>NUCLEOTIDE SEQUENCE [LARGE SCALE GENOMIC DNA]</scope>
    <source>
        <strain evidence="1">AL31</strain>
    </source>
</reference>
<organism evidence="1 2">
    <name type="scientific">Brockia lithotrophica</name>
    <dbReference type="NCBI Taxonomy" id="933949"/>
    <lineage>
        <taxon>Bacteria</taxon>
        <taxon>Bacillati</taxon>
        <taxon>Bacillota</taxon>
        <taxon>Bacilli</taxon>
        <taxon>Bacillales</taxon>
        <taxon>Bacillales Family X. Incertae Sedis</taxon>
        <taxon>Brockia</taxon>
    </lineage>
</organism>
<proteinExistence type="predicted"/>
<dbReference type="EMBL" id="PEBW01000004">
    <property type="protein sequence ID" value="PTQ51606.1"/>
    <property type="molecule type" value="Genomic_DNA"/>
</dbReference>
<dbReference type="Proteomes" id="UP000244016">
    <property type="component" value="Unassembled WGS sequence"/>
</dbReference>
<gene>
    <name evidence="1" type="ORF">BLITH_1244</name>
</gene>
<evidence type="ECO:0000313" key="1">
    <source>
        <dbReference type="EMBL" id="PTQ51606.1"/>
    </source>
</evidence>
<sequence>MPNVIHRFFRSFCLYILGMTPLISVHEECSPFSDPYRFPS</sequence>
<name>A0A2T5G5Z6_9BACL</name>
<accession>A0A2T5G5Z6</accession>